<dbReference type="EMBL" id="JZEX01000056">
    <property type="protein sequence ID" value="KKB12915.1"/>
    <property type="molecule type" value="Genomic_DNA"/>
</dbReference>
<feature type="transmembrane region" description="Helical" evidence="1">
    <location>
        <begin position="48"/>
        <end position="67"/>
    </location>
</feature>
<protein>
    <recommendedName>
        <fullName evidence="4">Sulfatase N-terminal domain-containing protein</fullName>
    </recommendedName>
</protein>
<dbReference type="STRING" id="443610.VE25_05000"/>
<dbReference type="PATRIC" id="fig|443610.3.peg.3489"/>
<keyword evidence="1" id="KW-0472">Membrane</keyword>
<accession>A0A0F5FWF9</accession>
<feature type="transmembrane region" description="Helical" evidence="1">
    <location>
        <begin position="74"/>
        <end position="92"/>
    </location>
</feature>
<proteinExistence type="predicted"/>
<dbReference type="AlphaFoldDB" id="A0A0F5FWF9"/>
<keyword evidence="1" id="KW-1133">Transmembrane helix</keyword>
<evidence type="ECO:0008006" key="4">
    <source>
        <dbReference type="Google" id="ProtNLM"/>
    </source>
</evidence>
<evidence type="ECO:0000256" key="1">
    <source>
        <dbReference type="SAM" id="Phobius"/>
    </source>
</evidence>
<sequence length="315" mass="34320">MKPRLSNVLLAAGAAGLFVSTFFVGLPSTVYGANESEFSAPFLNLIQVYWPWALTAAVLLVLPALFLPRRAAHAWAAVVAVLAIYTWAHGTFQTHSFGIVDGRGWSAEVPVWQWLLDLVVSLAAASVVLFIAWRAPRALAVLCMVIAGGAVAQAVPQFDGYDTDLAPPTMARLSQFNSDSNSLIILLDTLQSDVFEQVVFNNPDLRDAFDGFLFFPDTVGAAPTTYLSLPTIHSGLTYDGDTRLQDFFHEAVGERSVLSVIADAGYKSDLVNVIFWTCPANVKCQSTRSALMGEEGEYRGQALRLLDAVLFRVRR</sequence>
<name>A0A0F5FWF9_9HYPH</name>
<feature type="transmembrane region" description="Helical" evidence="1">
    <location>
        <begin position="112"/>
        <end position="131"/>
    </location>
</feature>
<dbReference type="Proteomes" id="UP000033632">
    <property type="component" value="Unassembled WGS sequence"/>
</dbReference>
<keyword evidence="3" id="KW-1185">Reference proteome</keyword>
<dbReference type="OrthoDB" id="8452771at2"/>
<feature type="transmembrane region" description="Helical" evidence="1">
    <location>
        <begin position="138"/>
        <end position="155"/>
    </location>
</feature>
<keyword evidence="1" id="KW-0812">Transmembrane</keyword>
<evidence type="ECO:0000313" key="3">
    <source>
        <dbReference type="Proteomes" id="UP000033632"/>
    </source>
</evidence>
<dbReference type="RefSeq" id="WP_046107502.1">
    <property type="nucleotide sequence ID" value="NZ_JZEX01000056.1"/>
</dbReference>
<organism evidence="2 3">
    <name type="scientific">Devosia geojensis</name>
    <dbReference type="NCBI Taxonomy" id="443610"/>
    <lineage>
        <taxon>Bacteria</taxon>
        <taxon>Pseudomonadati</taxon>
        <taxon>Pseudomonadota</taxon>
        <taxon>Alphaproteobacteria</taxon>
        <taxon>Hyphomicrobiales</taxon>
        <taxon>Devosiaceae</taxon>
        <taxon>Devosia</taxon>
    </lineage>
</organism>
<comment type="caution">
    <text evidence="2">The sequence shown here is derived from an EMBL/GenBank/DDBJ whole genome shotgun (WGS) entry which is preliminary data.</text>
</comment>
<reference evidence="2 3" key="1">
    <citation type="submission" date="2015-03" db="EMBL/GenBank/DDBJ databases">
        <authorList>
            <person name="Hassan Y.I."/>
            <person name="Lepp D."/>
            <person name="Li X.-Z."/>
            <person name="Zhou T."/>
        </authorList>
    </citation>
    <scope>NUCLEOTIDE SEQUENCE [LARGE SCALE GENOMIC DNA]</scope>
    <source>
        <strain evidence="2 3">BD-c194</strain>
    </source>
</reference>
<gene>
    <name evidence="2" type="ORF">VE25_05000</name>
</gene>
<evidence type="ECO:0000313" key="2">
    <source>
        <dbReference type="EMBL" id="KKB12915.1"/>
    </source>
</evidence>